<proteinExistence type="predicted"/>
<dbReference type="AlphaFoldDB" id="A0A1I8B9W6"/>
<evidence type="ECO:0000256" key="1">
    <source>
        <dbReference type="PROSITE-ProRule" id="PRU00182"/>
    </source>
</evidence>
<dbReference type="GO" id="GO:1903108">
    <property type="term" value="P:regulation of mitochondrial transcription"/>
    <property type="evidence" value="ECO:0007669"/>
    <property type="project" value="TreeGrafter"/>
</dbReference>
<dbReference type="SMART" id="SM00363">
    <property type="entry name" value="S4"/>
    <property type="match status" value="1"/>
</dbReference>
<dbReference type="SUPFAM" id="SSF55174">
    <property type="entry name" value="Alpha-L RNA-binding motif"/>
    <property type="match status" value="1"/>
</dbReference>
<dbReference type="InterPro" id="IPR002942">
    <property type="entry name" value="S4_RNA-bd"/>
</dbReference>
<keyword evidence="1" id="KW-0694">RNA-binding</keyword>
<organism evidence="3 4">
    <name type="scientific">Meloidogyne hapla</name>
    <name type="common">Root-knot nematode worm</name>
    <dbReference type="NCBI Taxonomy" id="6305"/>
    <lineage>
        <taxon>Eukaryota</taxon>
        <taxon>Metazoa</taxon>
        <taxon>Ecdysozoa</taxon>
        <taxon>Nematoda</taxon>
        <taxon>Chromadorea</taxon>
        <taxon>Rhabditida</taxon>
        <taxon>Tylenchina</taxon>
        <taxon>Tylenchomorpha</taxon>
        <taxon>Tylenchoidea</taxon>
        <taxon>Meloidogynidae</taxon>
        <taxon>Meloidogyninae</taxon>
        <taxon>Meloidogyne</taxon>
    </lineage>
</organism>
<reference evidence="4" key="1">
    <citation type="submission" date="2016-11" db="UniProtKB">
        <authorList>
            <consortium name="WormBaseParasite"/>
        </authorList>
    </citation>
    <scope>IDENTIFICATION</scope>
</reference>
<evidence type="ECO:0000313" key="3">
    <source>
        <dbReference type="Proteomes" id="UP000095281"/>
    </source>
</evidence>
<evidence type="ECO:0000313" key="4">
    <source>
        <dbReference type="WBParaSite" id="MhA1_Contig165.frz3.gene6"/>
    </source>
</evidence>
<dbReference type="PROSITE" id="PS50889">
    <property type="entry name" value="S4"/>
    <property type="match status" value="1"/>
</dbReference>
<keyword evidence="3" id="KW-1185">Reference proteome</keyword>
<feature type="domain" description="RNA-binding S4" evidence="2">
    <location>
        <begin position="82"/>
        <end position="142"/>
    </location>
</feature>
<dbReference type="Gene3D" id="3.10.290.10">
    <property type="entry name" value="RNA-binding S4 domain"/>
    <property type="match status" value="1"/>
</dbReference>
<evidence type="ECO:0000259" key="2">
    <source>
        <dbReference type="SMART" id="SM00363"/>
    </source>
</evidence>
<dbReference type="WBParaSite" id="MhA1_Contig165.frz3.gene6">
    <property type="protein sequence ID" value="MhA1_Contig165.frz3.gene6"/>
    <property type="gene ID" value="MhA1_Contig165.frz3.gene6"/>
</dbReference>
<sequence length="190" mass="21996">MKLNYNIWQFAARCNSAKLLPFGVINNCGFASCSSFPKLQPTLVSIQNRKFSISPFKKALPEKDEDGLPIDYKTSKFTITSKRLDQFLAKVLGVTRTSLEKIIVQGSVRVNEEIIIKRAQEIDEDDDIEVYTQPLEGNDKLAIVQRVLVIERHFDEESGYHYKTRFWREYITDNWKQGLGELKEEEEENA</sequence>
<protein>
    <submittedName>
        <fullName evidence="4">S4 RNA-binding domain-containing protein</fullName>
    </submittedName>
</protein>
<dbReference type="PROSITE" id="PS51257">
    <property type="entry name" value="PROKAR_LIPOPROTEIN"/>
    <property type="match status" value="1"/>
</dbReference>
<accession>A0A1I8B9W6</accession>
<dbReference type="GO" id="GO:0003723">
    <property type="term" value="F:RNA binding"/>
    <property type="evidence" value="ECO:0007669"/>
    <property type="project" value="UniProtKB-KW"/>
</dbReference>
<dbReference type="InterPro" id="IPR036986">
    <property type="entry name" value="S4_RNA-bd_sf"/>
</dbReference>
<dbReference type="GO" id="GO:0005739">
    <property type="term" value="C:mitochondrion"/>
    <property type="evidence" value="ECO:0007669"/>
    <property type="project" value="TreeGrafter"/>
</dbReference>
<name>A0A1I8B9W6_MELHA</name>
<dbReference type="PANTHER" id="PTHR13633">
    <property type="entry name" value="MITOCHONDRIAL TRANSCRIPTION RESCUE FACTOR 1"/>
    <property type="match status" value="1"/>
</dbReference>
<dbReference type="CDD" id="cd00165">
    <property type="entry name" value="S4"/>
    <property type="match status" value="1"/>
</dbReference>
<dbReference type="Proteomes" id="UP000095281">
    <property type="component" value="Unplaced"/>
</dbReference>
<dbReference type="Pfam" id="PF01479">
    <property type="entry name" value="S4"/>
    <property type="match status" value="1"/>
</dbReference>
<dbReference type="PANTHER" id="PTHR13633:SF3">
    <property type="entry name" value="MITOCHONDRIAL TRANSCRIPTION RESCUE FACTOR 1"/>
    <property type="match status" value="1"/>
</dbReference>